<evidence type="ECO:0000313" key="3">
    <source>
        <dbReference type="EMBL" id="GIF97589.1"/>
    </source>
</evidence>
<dbReference type="InterPro" id="IPR025889">
    <property type="entry name" value="GSP17M-like_dom"/>
</dbReference>
<evidence type="ECO:0000313" key="4">
    <source>
        <dbReference type="Proteomes" id="UP000659904"/>
    </source>
</evidence>
<evidence type="ECO:0000256" key="1">
    <source>
        <dbReference type="SAM" id="Phobius"/>
    </source>
</evidence>
<dbReference type="EMBL" id="BONH01000009">
    <property type="protein sequence ID" value="GIF97589.1"/>
    <property type="molecule type" value="Genomic_DNA"/>
</dbReference>
<feature type="transmembrane region" description="Helical" evidence="1">
    <location>
        <begin position="79"/>
        <end position="100"/>
    </location>
</feature>
<accession>A0A8J3KBJ2</accession>
<dbReference type="AlphaFoldDB" id="A0A8J3KBJ2"/>
<organism evidence="3 4">
    <name type="scientific">Catellatospora citrea</name>
    <dbReference type="NCBI Taxonomy" id="53366"/>
    <lineage>
        <taxon>Bacteria</taxon>
        <taxon>Bacillati</taxon>
        <taxon>Actinomycetota</taxon>
        <taxon>Actinomycetes</taxon>
        <taxon>Micromonosporales</taxon>
        <taxon>Micromonosporaceae</taxon>
        <taxon>Catellatospora</taxon>
    </lineage>
</organism>
<reference evidence="3 4" key="1">
    <citation type="submission" date="2021-01" db="EMBL/GenBank/DDBJ databases">
        <title>Whole genome shotgun sequence of Catellatospora citrea NBRC 14495.</title>
        <authorList>
            <person name="Komaki H."/>
            <person name="Tamura T."/>
        </authorList>
    </citation>
    <scope>NUCLEOTIDE SEQUENCE [LARGE SCALE GENOMIC DNA]</scope>
    <source>
        <strain evidence="3 4">NBRC 14495</strain>
    </source>
</reference>
<keyword evidence="4" id="KW-1185">Reference proteome</keyword>
<dbReference type="Pfam" id="PF11181">
    <property type="entry name" value="YflT"/>
    <property type="match status" value="1"/>
</dbReference>
<feature type="transmembrane region" description="Helical" evidence="1">
    <location>
        <begin position="106"/>
        <end position="128"/>
    </location>
</feature>
<name>A0A8J3KBJ2_9ACTN</name>
<feature type="domain" description="General stress protein 17M-like" evidence="2">
    <location>
        <begin position="30"/>
        <end position="117"/>
    </location>
</feature>
<proteinExistence type="predicted"/>
<comment type="caution">
    <text evidence="3">The sequence shown here is derived from an EMBL/GenBank/DDBJ whole genome shotgun (WGS) entry which is preliminary data.</text>
</comment>
<keyword evidence="1" id="KW-0812">Transmembrane</keyword>
<protein>
    <recommendedName>
        <fullName evidence="2">General stress protein 17M-like domain-containing protein</fullName>
    </recommendedName>
</protein>
<keyword evidence="1" id="KW-1133">Transmembrane helix</keyword>
<gene>
    <name evidence="3" type="ORF">Cci01nite_26830</name>
</gene>
<keyword evidence="1" id="KW-0472">Membrane</keyword>
<dbReference type="Proteomes" id="UP000659904">
    <property type="component" value="Unassembled WGS sequence"/>
</dbReference>
<evidence type="ECO:0000259" key="2">
    <source>
        <dbReference type="Pfam" id="PF11181"/>
    </source>
</evidence>
<sequence>MSTSSAAGAGGFAGQPVPVQPVDPSRAMVSVATYPEYADAQRAVDFLSDNKFPVEHSAIVGTNLRMVEQVLGRMTTGRATLYGAGAGAWFGLFIGLLFGIFVPTNWFAVVLTALVIGAIWGAIFGAIAHAMTRGKRDFTSSRSLQAGEYAVSVTAEYAEQARQLLARLTTPAS</sequence>